<protein>
    <submittedName>
        <fullName evidence="5">Glycosyltransferase-like protein</fullName>
    </submittedName>
</protein>
<gene>
    <name evidence="5" type="ORF">EV644_101161</name>
</gene>
<proteinExistence type="predicted"/>
<dbReference type="CDD" id="cd03801">
    <property type="entry name" value="GT4_PimA-like"/>
    <property type="match status" value="1"/>
</dbReference>
<accession>A0ABY2BTN0</accession>
<dbReference type="InterPro" id="IPR023986">
    <property type="entry name" value="GlycosylTfrase_MSMEG0565"/>
</dbReference>
<evidence type="ECO:0000313" key="5">
    <source>
        <dbReference type="EMBL" id="TCO31521.1"/>
    </source>
</evidence>
<dbReference type="RefSeq" id="WP_132187445.1">
    <property type="nucleotide sequence ID" value="NZ_SLWM01000001.1"/>
</dbReference>
<dbReference type="PANTHER" id="PTHR12526">
    <property type="entry name" value="GLYCOSYLTRANSFERASE"/>
    <property type="match status" value="1"/>
</dbReference>
<dbReference type="Pfam" id="PF13439">
    <property type="entry name" value="Glyco_transf_4"/>
    <property type="match status" value="1"/>
</dbReference>
<keyword evidence="1" id="KW-0328">Glycosyltransferase</keyword>
<keyword evidence="6" id="KW-1185">Reference proteome</keyword>
<evidence type="ECO:0000256" key="2">
    <source>
        <dbReference type="ARBA" id="ARBA00022679"/>
    </source>
</evidence>
<sequence length="397" mass="43167">MGSPLRLALTTYSVKPRGGVVHTLELAEALQAEGVDVTVVALSENGRGFFREVDVPVHLVDAPEPAATLEERVFDSIAALTTALGEIGHRFDIVHSQDCISARAAARVRDAGTPYRVIRTVHHVDDFTTQALIDCQRNAILEPDDVLVVSRGWQQQLLADYGVKADIVTNGVRTDRFGAGITEQRRQELRDRIGAGDRFLYLTVGGIEPRKGTAHLIDALARLKATHPHPPMLAIVGGHSFQDYRAYRQGVLDSLESNGLRLDEDVVLLGTVSHDELPQWFAAADGFAFPSIKEGWGLVVLEAMAAGLPVVTSDIDVFHEFLTHERDALMTRAGDSDSLSRGLARLVDDAATRQRLAERGPKVASSYSWAGTAAQHLDVYRRALDSASPESARPSTS</sequence>
<dbReference type="PANTHER" id="PTHR12526:SF613">
    <property type="entry name" value="PHOSPHATIDYL-MYO-INOSITOL MANNOSYLTRANSFERASE"/>
    <property type="match status" value="1"/>
</dbReference>
<comment type="caution">
    <text evidence="5">The sequence shown here is derived from an EMBL/GenBank/DDBJ whole genome shotgun (WGS) entry which is preliminary data.</text>
</comment>
<dbReference type="InterPro" id="IPR001296">
    <property type="entry name" value="Glyco_trans_1"/>
</dbReference>
<dbReference type="Pfam" id="PF00534">
    <property type="entry name" value="Glycos_transf_1"/>
    <property type="match status" value="1"/>
</dbReference>
<evidence type="ECO:0000259" key="4">
    <source>
        <dbReference type="Pfam" id="PF13439"/>
    </source>
</evidence>
<feature type="domain" description="Glycosyltransferase subfamily 4-like N-terminal" evidence="4">
    <location>
        <begin position="17"/>
        <end position="176"/>
    </location>
</feature>
<dbReference type="InterPro" id="IPR028098">
    <property type="entry name" value="Glyco_trans_4-like_N"/>
</dbReference>
<feature type="domain" description="Glycosyl transferase family 1" evidence="3">
    <location>
        <begin position="187"/>
        <end position="362"/>
    </location>
</feature>
<dbReference type="NCBIfam" id="TIGR04047">
    <property type="entry name" value="MSMEG_0565_glyc"/>
    <property type="match status" value="1"/>
</dbReference>
<evidence type="ECO:0000256" key="1">
    <source>
        <dbReference type="ARBA" id="ARBA00022676"/>
    </source>
</evidence>
<dbReference type="SUPFAM" id="SSF53756">
    <property type="entry name" value="UDP-Glycosyltransferase/glycogen phosphorylase"/>
    <property type="match status" value="1"/>
</dbReference>
<evidence type="ECO:0000259" key="3">
    <source>
        <dbReference type="Pfam" id="PF00534"/>
    </source>
</evidence>
<reference evidence="5 6" key="1">
    <citation type="journal article" date="2015" name="Stand. Genomic Sci.">
        <title>Genomic Encyclopedia of Bacterial and Archaeal Type Strains, Phase III: the genomes of soil and plant-associated and newly described type strains.</title>
        <authorList>
            <person name="Whitman W.B."/>
            <person name="Woyke T."/>
            <person name="Klenk H.P."/>
            <person name="Zhou Y."/>
            <person name="Lilburn T.G."/>
            <person name="Beck B.J."/>
            <person name="De Vos P."/>
            <person name="Vandamme P."/>
            <person name="Eisen J.A."/>
            <person name="Garrity G."/>
            <person name="Hugenholtz P."/>
            <person name="Kyrpides N.C."/>
        </authorList>
    </citation>
    <scope>NUCLEOTIDE SEQUENCE [LARGE SCALE GENOMIC DNA]</scope>
    <source>
        <strain evidence="5 6">VKM Ac-2538</strain>
    </source>
</reference>
<keyword evidence="2" id="KW-0808">Transferase</keyword>
<name>A0ABY2BTN0_9ACTN</name>
<dbReference type="Gene3D" id="3.40.50.2000">
    <property type="entry name" value="Glycogen Phosphorylase B"/>
    <property type="match status" value="2"/>
</dbReference>
<evidence type="ECO:0000313" key="6">
    <source>
        <dbReference type="Proteomes" id="UP000295818"/>
    </source>
</evidence>
<dbReference type="Proteomes" id="UP000295818">
    <property type="component" value="Unassembled WGS sequence"/>
</dbReference>
<organism evidence="5 6">
    <name type="scientific">Kribbella orskensis</name>
    <dbReference type="NCBI Taxonomy" id="2512216"/>
    <lineage>
        <taxon>Bacteria</taxon>
        <taxon>Bacillati</taxon>
        <taxon>Actinomycetota</taxon>
        <taxon>Actinomycetes</taxon>
        <taxon>Propionibacteriales</taxon>
        <taxon>Kribbellaceae</taxon>
        <taxon>Kribbella</taxon>
    </lineage>
</organism>
<dbReference type="EMBL" id="SLWM01000001">
    <property type="protein sequence ID" value="TCO31521.1"/>
    <property type="molecule type" value="Genomic_DNA"/>
</dbReference>